<dbReference type="Proteomes" id="UP000578686">
    <property type="component" value="Unassembled WGS sequence"/>
</dbReference>
<evidence type="ECO:0000313" key="2">
    <source>
        <dbReference type="EMBL" id="NJQ07427.1"/>
    </source>
</evidence>
<accession>A0A7X6D3C0</accession>
<sequence length="209" mass="21733">MPKEPCDLAYPFSPGARLVMNTGRIAVVRTQRLALLSLPTGRLVAGELVRPGEVGPAFTARVRPGAHPVVLHLADLPPDGPLPALTLVAGARVVVREAPVARWEMAVGEGQDPAGLAADDFFGYSVRHGTGGFVDASGVPALVGPGANRTPRDGSPPLPRPVTFAAGHGNGDYPTWVGRDHSGGVVCFFTDFFVLTDGEVLERLDDGGG</sequence>
<gene>
    <name evidence="2" type="ORF">HCN56_17995</name>
</gene>
<dbReference type="RefSeq" id="WP_167972407.1">
    <property type="nucleotide sequence ID" value="NZ_BHZG01000108.1"/>
</dbReference>
<name>A0A7X6D3C0_9ACTN</name>
<organism evidence="2 3">
    <name type="scientific">Streptomyces lonarensis</name>
    <dbReference type="NCBI Taxonomy" id="700599"/>
    <lineage>
        <taxon>Bacteria</taxon>
        <taxon>Bacillati</taxon>
        <taxon>Actinomycetota</taxon>
        <taxon>Actinomycetes</taxon>
        <taxon>Kitasatosporales</taxon>
        <taxon>Streptomycetaceae</taxon>
        <taxon>Streptomyces</taxon>
    </lineage>
</organism>
<dbReference type="InterPro" id="IPR025335">
    <property type="entry name" value="DUF4241"/>
</dbReference>
<keyword evidence="3" id="KW-1185">Reference proteome</keyword>
<comment type="caution">
    <text evidence="2">The sequence shown here is derived from an EMBL/GenBank/DDBJ whole genome shotgun (WGS) entry which is preliminary data.</text>
</comment>
<feature type="region of interest" description="Disordered" evidence="1">
    <location>
        <begin position="145"/>
        <end position="165"/>
    </location>
</feature>
<evidence type="ECO:0000313" key="3">
    <source>
        <dbReference type="Proteomes" id="UP000578686"/>
    </source>
</evidence>
<dbReference type="EMBL" id="JAAVJD010000159">
    <property type="protein sequence ID" value="NJQ07427.1"/>
    <property type="molecule type" value="Genomic_DNA"/>
</dbReference>
<evidence type="ECO:0000256" key="1">
    <source>
        <dbReference type="SAM" id="MobiDB-lite"/>
    </source>
</evidence>
<reference evidence="2 3" key="1">
    <citation type="submission" date="2020-03" db="EMBL/GenBank/DDBJ databases">
        <title>Draft genome of Streptomyces sp. ventii, isolated from the Axial Seamount in the Pacific Ocean, and resequencing of the two type strains Streptomyces lonarensis strain NCL 716 and Streptomyces bohaiensis strain 11A07.</title>
        <authorList>
            <person name="Loughran R.M."/>
            <person name="Pfannmuller K.M."/>
            <person name="Wasson B.J."/>
            <person name="Deadmond M.C."/>
            <person name="Paddock B.E."/>
            <person name="Koyack M.J."/>
            <person name="Gallegos D.A."/>
            <person name="Mitchell E.A."/>
            <person name="Ushijima B."/>
            <person name="Saw J.H."/>
            <person name="Mcphail K.L."/>
            <person name="Videau P."/>
        </authorList>
    </citation>
    <scope>NUCLEOTIDE SEQUENCE [LARGE SCALE GENOMIC DNA]</scope>
    <source>
        <strain evidence="2 3">NCL716</strain>
    </source>
</reference>
<proteinExistence type="predicted"/>
<protein>
    <submittedName>
        <fullName evidence="2">DUF4241 domain-containing protein</fullName>
    </submittedName>
</protein>
<dbReference type="AlphaFoldDB" id="A0A7X6D3C0"/>
<dbReference type="Pfam" id="PF14025">
    <property type="entry name" value="DUF4241"/>
    <property type="match status" value="1"/>
</dbReference>